<keyword evidence="1" id="KW-0479">Metal-binding</keyword>
<evidence type="ECO:0000313" key="5">
    <source>
        <dbReference type="Proteomes" id="UP000184452"/>
    </source>
</evidence>
<evidence type="ECO:0000313" key="4">
    <source>
        <dbReference type="EMBL" id="SHI48879.1"/>
    </source>
</evidence>
<feature type="region of interest" description="Disordered" evidence="2">
    <location>
        <begin position="147"/>
        <end position="226"/>
    </location>
</feature>
<dbReference type="InterPro" id="IPR007527">
    <property type="entry name" value="Znf_SWIM"/>
</dbReference>
<evidence type="ECO:0000259" key="3">
    <source>
        <dbReference type="PROSITE" id="PS50966"/>
    </source>
</evidence>
<keyword evidence="1" id="KW-0862">Zinc</keyword>
<dbReference type="OrthoDB" id="188274at2"/>
<proteinExistence type="predicted"/>
<dbReference type="Proteomes" id="UP000184452">
    <property type="component" value="Unassembled WGS sequence"/>
</dbReference>
<dbReference type="STRING" id="758803.SAMN05421803_101381"/>
<evidence type="ECO:0000256" key="1">
    <source>
        <dbReference type="PROSITE-ProRule" id="PRU00325"/>
    </source>
</evidence>
<feature type="compositionally biased region" description="Low complexity" evidence="2">
    <location>
        <begin position="179"/>
        <end position="189"/>
    </location>
</feature>
<dbReference type="EMBL" id="FQZK01000001">
    <property type="protein sequence ID" value="SHI48879.1"/>
    <property type="molecule type" value="Genomic_DNA"/>
</dbReference>
<feature type="domain" description="SWIM-type" evidence="3">
    <location>
        <begin position="83"/>
        <end position="119"/>
    </location>
</feature>
<keyword evidence="5" id="KW-1185">Reference proteome</keyword>
<dbReference type="PANTHER" id="PTHR38133:SF1">
    <property type="entry name" value="SLR1429 PROTEIN"/>
    <property type="match status" value="1"/>
</dbReference>
<organism evidence="4 5">
    <name type="scientific">Nocardiopsis flavescens</name>
    <dbReference type="NCBI Taxonomy" id="758803"/>
    <lineage>
        <taxon>Bacteria</taxon>
        <taxon>Bacillati</taxon>
        <taxon>Actinomycetota</taxon>
        <taxon>Actinomycetes</taxon>
        <taxon>Streptosporangiales</taxon>
        <taxon>Nocardiopsidaceae</taxon>
        <taxon>Nocardiopsis</taxon>
    </lineage>
</organism>
<dbReference type="AlphaFoldDB" id="A0A1M6BJK8"/>
<keyword evidence="1" id="KW-0863">Zinc-finger</keyword>
<dbReference type="RefSeq" id="WP_073374241.1">
    <property type="nucleotide sequence ID" value="NZ_FQZK01000001.1"/>
</dbReference>
<protein>
    <submittedName>
        <fullName evidence="4">Uncharacterized conserved protein, contains Zn finger domain</fullName>
    </submittedName>
</protein>
<dbReference type="PROSITE" id="PS50966">
    <property type="entry name" value="ZF_SWIM"/>
    <property type="match status" value="1"/>
</dbReference>
<reference evidence="4 5" key="1">
    <citation type="submission" date="2016-11" db="EMBL/GenBank/DDBJ databases">
        <authorList>
            <person name="Jaros S."/>
            <person name="Januszkiewicz K."/>
            <person name="Wedrychowicz H."/>
        </authorList>
    </citation>
    <scope>NUCLEOTIDE SEQUENCE [LARGE SCALE GENOMIC DNA]</scope>
    <source>
        <strain evidence="4 5">CGMCC 4.5723</strain>
    </source>
</reference>
<gene>
    <name evidence="4" type="ORF">SAMN05421803_101381</name>
</gene>
<sequence length="226" mass="23663">MSWSAEVERWLGPVLPGPVERLAVRPGEVTARVGGFEVSLIRSVPDDALWDRVCAALASQEVFRARVLAGELPVPVERVCAMFGVDLVPRGWEALVATCSCDRWDGVCAHLRTAAAALGAQADRDPFSLTRWAGPDKAELRTRVMAAGGIKGPSTAHETPRDNASEAIIGDPGLPTGHSPDSAAAFWSAPSPPPPVDIPSGAGDRVRAAAPGALADELPPFPRPGT</sequence>
<dbReference type="PANTHER" id="PTHR38133">
    <property type="entry name" value="SLR1429 PROTEIN"/>
    <property type="match status" value="1"/>
</dbReference>
<evidence type="ECO:0000256" key="2">
    <source>
        <dbReference type="SAM" id="MobiDB-lite"/>
    </source>
</evidence>
<accession>A0A1M6BJK8</accession>
<name>A0A1M6BJK8_9ACTN</name>
<dbReference type="GO" id="GO:0008270">
    <property type="term" value="F:zinc ion binding"/>
    <property type="evidence" value="ECO:0007669"/>
    <property type="project" value="UniProtKB-KW"/>
</dbReference>